<keyword evidence="4" id="KW-0813">Transport</keyword>
<dbReference type="InterPro" id="IPR002528">
    <property type="entry name" value="MATE_fam"/>
</dbReference>
<dbReference type="OrthoDB" id="9811110at2"/>
<keyword evidence="7 10" id="KW-1133">Transmembrane helix</keyword>
<evidence type="ECO:0000256" key="6">
    <source>
        <dbReference type="ARBA" id="ARBA00022692"/>
    </source>
</evidence>
<keyword evidence="8 10" id="KW-0472">Membrane</keyword>
<dbReference type="PANTHER" id="PTHR43823">
    <property type="entry name" value="SPORULATION PROTEIN YKVU"/>
    <property type="match status" value="1"/>
</dbReference>
<dbReference type="CDD" id="cd13143">
    <property type="entry name" value="MATE_MepA_like"/>
    <property type="match status" value="1"/>
</dbReference>
<feature type="transmembrane region" description="Helical" evidence="10">
    <location>
        <begin position="288"/>
        <end position="311"/>
    </location>
</feature>
<dbReference type="InterPro" id="IPR048279">
    <property type="entry name" value="MdtK-like"/>
</dbReference>
<dbReference type="Proteomes" id="UP000282060">
    <property type="component" value="Unassembled WGS sequence"/>
</dbReference>
<keyword evidence="9" id="KW-0046">Antibiotic resistance</keyword>
<dbReference type="Pfam" id="PF01554">
    <property type="entry name" value="MatE"/>
    <property type="match status" value="2"/>
</dbReference>
<feature type="transmembrane region" description="Helical" evidence="10">
    <location>
        <begin position="98"/>
        <end position="121"/>
    </location>
</feature>
<comment type="similarity">
    <text evidence="2">Belongs to the multi antimicrobial extrusion (MATE) (TC 2.A.66.1) family. MepA subfamily.</text>
</comment>
<evidence type="ECO:0000256" key="10">
    <source>
        <dbReference type="SAM" id="Phobius"/>
    </source>
</evidence>
<evidence type="ECO:0000256" key="5">
    <source>
        <dbReference type="ARBA" id="ARBA00022475"/>
    </source>
</evidence>
<feature type="transmembrane region" description="Helical" evidence="10">
    <location>
        <begin position="323"/>
        <end position="341"/>
    </location>
</feature>
<feature type="transmembrane region" description="Helical" evidence="10">
    <location>
        <begin position="397"/>
        <end position="416"/>
    </location>
</feature>
<accession>A0A3S0IFP8</accession>
<keyword evidence="5" id="KW-1003">Cell membrane</keyword>
<feature type="transmembrane region" description="Helical" evidence="10">
    <location>
        <begin position="169"/>
        <end position="190"/>
    </location>
</feature>
<comment type="caution">
    <text evidence="11">The sequence shown here is derived from an EMBL/GenBank/DDBJ whole genome shotgun (WGS) entry which is preliminary data.</text>
</comment>
<feature type="transmembrane region" description="Helical" evidence="10">
    <location>
        <begin position="367"/>
        <end position="385"/>
    </location>
</feature>
<dbReference type="PANTHER" id="PTHR43823:SF3">
    <property type="entry name" value="MULTIDRUG EXPORT PROTEIN MEPA"/>
    <property type="match status" value="1"/>
</dbReference>
<dbReference type="GO" id="GO:0005886">
    <property type="term" value="C:plasma membrane"/>
    <property type="evidence" value="ECO:0007669"/>
    <property type="project" value="UniProtKB-SubCell"/>
</dbReference>
<keyword evidence="6 10" id="KW-0812">Transmembrane</keyword>
<dbReference type="GO" id="GO:0015297">
    <property type="term" value="F:antiporter activity"/>
    <property type="evidence" value="ECO:0007669"/>
    <property type="project" value="InterPro"/>
</dbReference>
<proteinExistence type="inferred from homology"/>
<evidence type="ECO:0000256" key="4">
    <source>
        <dbReference type="ARBA" id="ARBA00022448"/>
    </source>
</evidence>
<dbReference type="GO" id="GO:0046677">
    <property type="term" value="P:response to antibiotic"/>
    <property type="evidence" value="ECO:0007669"/>
    <property type="project" value="UniProtKB-KW"/>
</dbReference>
<keyword evidence="12" id="KW-1185">Reference proteome</keyword>
<evidence type="ECO:0000313" key="11">
    <source>
        <dbReference type="EMBL" id="RTR32811.1"/>
    </source>
</evidence>
<evidence type="ECO:0000313" key="12">
    <source>
        <dbReference type="Proteomes" id="UP000282060"/>
    </source>
</evidence>
<comment type="subcellular location">
    <subcellularLocation>
        <location evidence="1">Cell inner membrane</location>
        <topology evidence="1">Multi-pass membrane protein</topology>
    </subcellularLocation>
</comment>
<dbReference type="RefSeq" id="WP_126505715.1">
    <property type="nucleotide sequence ID" value="NZ_RXNV01000003.1"/>
</dbReference>
<dbReference type="InterPro" id="IPR045070">
    <property type="entry name" value="MATE_MepA-like"/>
</dbReference>
<evidence type="ECO:0000256" key="2">
    <source>
        <dbReference type="ARBA" id="ARBA00008417"/>
    </source>
</evidence>
<evidence type="ECO:0000256" key="3">
    <source>
        <dbReference type="ARBA" id="ARBA00022106"/>
    </source>
</evidence>
<feature type="transmembrane region" description="Helical" evidence="10">
    <location>
        <begin position="196"/>
        <end position="220"/>
    </location>
</feature>
<dbReference type="GO" id="GO:0042910">
    <property type="term" value="F:xenobiotic transmembrane transporter activity"/>
    <property type="evidence" value="ECO:0007669"/>
    <property type="project" value="InterPro"/>
</dbReference>
<dbReference type="PIRSF" id="PIRSF006603">
    <property type="entry name" value="DinF"/>
    <property type="match status" value="1"/>
</dbReference>
<feature type="transmembrane region" description="Helical" evidence="10">
    <location>
        <begin position="422"/>
        <end position="440"/>
    </location>
</feature>
<gene>
    <name evidence="11" type="ORF">EKG39_10610</name>
</gene>
<dbReference type="InterPro" id="IPR051327">
    <property type="entry name" value="MATE_MepA_subfamily"/>
</dbReference>
<name>A0A3S0IFP8_9GAMM</name>
<evidence type="ECO:0000256" key="8">
    <source>
        <dbReference type="ARBA" id="ARBA00023136"/>
    </source>
</evidence>
<sequence>MSVDASSQDLALVNEPIHKLFWRYTIPTIASMLVTGIYVTIDGMFIGHYLGETGLAGMILAYPIAAILYSVGALLGMGGAALVSINLGQGEVAKARKILGNTFSLCLIFGAGFALFGASYSRDILQLLGAEGEVLNSAYDYLFWYFALGYFPIISMAFTALLRNDGKPGFVTYVLILGGCLNAVLDWLFIVVFPFGLVGAAIATMISQAVTGLLCLRHFFTANTRLRINWQQMSLKLDHCLNILRVGLPSFLLSLYLTIVLTLHNMAFLWVGAPIHVAAYGVVSYTEAFFYLIFEGIAFGTQPIFSFNAGAGRYDRVFKTLKIAFGIALVTAAIGLLFIYIKPQWMVYIFAGDNPQLTPYAIEGMRLYFWGLPMEGLLLVGASFFQAINCSKEASILTGMKLLLIALVICLFAWAFGVKGVWVSLACCSTILVCWMMFALRRVSLRLC</sequence>
<feature type="transmembrane region" description="Helical" evidence="10">
    <location>
        <begin position="241"/>
        <end position="268"/>
    </location>
</feature>
<dbReference type="AlphaFoldDB" id="A0A3S0IFP8"/>
<evidence type="ECO:0000256" key="1">
    <source>
        <dbReference type="ARBA" id="ARBA00004429"/>
    </source>
</evidence>
<feature type="transmembrane region" description="Helical" evidence="10">
    <location>
        <begin position="21"/>
        <end position="41"/>
    </location>
</feature>
<feature type="transmembrane region" description="Helical" evidence="10">
    <location>
        <begin position="141"/>
        <end position="162"/>
    </location>
</feature>
<protein>
    <recommendedName>
        <fullName evidence="3">Multidrug export protein MepA</fullName>
    </recommendedName>
</protein>
<reference evidence="11 12" key="1">
    <citation type="submission" date="2018-12" db="EMBL/GenBank/DDBJ databases">
        <authorList>
            <person name="Yu L."/>
        </authorList>
    </citation>
    <scope>NUCLEOTIDE SEQUENCE [LARGE SCALE GENOMIC DNA]</scope>
    <source>
        <strain evidence="11 12">HAW-EB5</strain>
    </source>
</reference>
<feature type="transmembrane region" description="Helical" evidence="10">
    <location>
        <begin position="61"/>
        <end position="86"/>
    </location>
</feature>
<dbReference type="EMBL" id="RXNV01000003">
    <property type="protein sequence ID" value="RTR32811.1"/>
    <property type="molecule type" value="Genomic_DNA"/>
</dbReference>
<organism evidence="11 12">
    <name type="scientific">Shewanella atlantica</name>
    <dbReference type="NCBI Taxonomy" id="271099"/>
    <lineage>
        <taxon>Bacteria</taxon>
        <taxon>Pseudomonadati</taxon>
        <taxon>Pseudomonadota</taxon>
        <taxon>Gammaproteobacteria</taxon>
        <taxon>Alteromonadales</taxon>
        <taxon>Shewanellaceae</taxon>
        <taxon>Shewanella</taxon>
    </lineage>
</organism>
<evidence type="ECO:0000256" key="9">
    <source>
        <dbReference type="ARBA" id="ARBA00023251"/>
    </source>
</evidence>
<evidence type="ECO:0000256" key="7">
    <source>
        <dbReference type="ARBA" id="ARBA00022989"/>
    </source>
</evidence>